<dbReference type="STRING" id="51642.NSMM_820004"/>
<name>A0A1G5SKL4_9PROT</name>
<gene>
    <name evidence="1" type="ORF">NSMM_820004</name>
</gene>
<evidence type="ECO:0000313" key="2">
    <source>
        <dbReference type="Proteomes" id="UP000198729"/>
    </source>
</evidence>
<proteinExistence type="predicted"/>
<keyword evidence="2" id="KW-1185">Reference proteome</keyword>
<reference evidence="1 2" key="1">
    <citation type="submission" date="2016-10" db="EMBL/GenBank/DDBJ databases">
        <authorList>
            <person name="de Groot N.N."/>
        </authorList>
    </citation>
    <scope>NUCLEOTIDE SEQUENCE [LARGE SCALE GENOMIC DNA]</scope>
    <source>
        <strain evidence="1">1</strain>
    </source>
</reference>
<evidence type="ECO:0000313" key="1">
    <source>
        <dbReference type="EMBL" id="SCZ86909.1"/>
    </source>
</evidence>
<accession>A0A1G5SKL4</accession>
<dbReference type="EMBL" id="FMWO01000094">
    <property type="protein sequence ID" value="SCZ86909.1"/>
    <property type="molecule type" value="Genomic_DNA"/>
</dbReference>
<dbReference type="Proteomes" id="UP000198729">
    <property type="component" value="Unassembled WGS sequence"/>
</dbReference>
<protein>
    <submittedName>
        <fullName evidence="1">Uncharacterized protein</fullName>
    </submittedName>
</protein>
<dbReference type="AlphaFoldDB" id="A0A1G5SKL4"/>
<organism evidence="1 2">
    <name type="scientific">Nitrosomonas mobilis</name>
    <dbReference type="NCBI Taxonomy" id="51642"/>
    <lineage>
        <taxon>Bacteria</taxon>
        <taxon>Pseudomonadati</taxon>
        <taxon>Pseudomonadota</taxon>
        <taxon>Betaproteobacteria</taxon>
        <taxon>Nitrosomonadales</taxon>
        <taxon>Nitrosomonadaceae</taxon>
        <taxon>Nitrosomonas</taxon>
    </lineage>
</organism>
<sequence>MQFLVDIILVCIRWCTAYPLSCRHLEEILAAKRDKAVIDQIIKNNDASTLLSGRSNTLTISWNKTIRQ</sequence>